<dbReference type="Proteomes" id="UP000000600">
    <property type="component" value="Unassembled WGS sequence"/>
</dbReference>
<keyword evidence="1" id="KW-0853">WD repeat</keyword>
<evidence type="ECO:0000313" key="4">
    <source>
        <dbReference type="Proteomes" id="UP000000600"/>
    </source>
</evidence>
<dbReference type="OrthoDB" id="308856at2759"/>
<dbReference type="EMBL" id="CT868340">
    <property type="protein sequence ID" value="CAK79604.1"/>
    <property type="molecule type" value="Genomic_DNA"/>
</dbReference>
<name>A0D987_PARTE</name>
<organism evidence="3 4">
    <name type="scientific">Paramecium tetraurelia</name>
    <dbReference type="NCBI Taxonomy" id="5888"/>
    <lineage>
        <taxon>Eukaryota</taxon>
        <taxon>Sar</taxon>
        <taxon>Alveolata</taxon>
        <taxon>Ciliophora</taxon>
        <taxon>Intramacronucleata</taxon>
        <taxon>Oligohymenophorea</taxon>
        <taxon>Peniculida</taxon>
        <taxon>Parameciidae</taxon>
        <taxon>Paramecium</taxon>
    </lineage>
</organism>
<feature type="non-terminal residue" evidence="3">
    <location>
        <position position="1"/>
    </location>
</feature>
<evidence type="ECO:0000256" key="1">
    <source>
        <dbReference type="ARBA" id="ARBA00022574"/>
    </source>
</evidence>
<proteinExistence type="predicted"/>
<dbReference type="KEGG" id="ptm:GSPATT00039345001"/>
<dbReference type="PANTHER" id="PTHR13720:SF33">
    <property type="entry name" value="HELP DOMAIN-CONTAINING PROTEIN"/>
    <property type="match status" value="1"/>
</dbReference>
<keyword evidence="2" id="KW-0677">Repeat</keyword>
<evidence type="ECO:0000313" key="3">
    <source>
        <dbReference type="EMBL" id="CAK79604.1"/>
    </source>
</evidence>
<dbReference type="SUPFAM" id="SSF50978">
    <property type="entry name" value="WD40 repeat-like"/>
    <property type="match status" value="1"/>
</dbReference>
<dbReference type="GeneID" id="5032786"/>
<dbReference type="InterPro" id="IPR036322">
    <property type="entry name" value="WD40_repeat_dom_sf"/>
</dbReference>
<dbReference type="InterPro" id="IPR050630">
    <property type="entry name" value="WD_repeat_EMAP"/>
</dbReference>
<dbReference type="Gene3D" id="2.130.10.10">
    <property type="entry name" value="YVTN repeat-like/Quinoprotein amine dehydrogenase"/>
    <property type="match status" value="2"/>
</dbReference>
<sequence>IYQIIQFQYYDGHFLTKEIQLEEYNLTSPLTCATALRIYSRDPYLKAYQAEEGEAIVIISGHQNGAVILWENFERMDLMTTYKDQIVCITSYQFGIIIGTDASTIHLWDFKFKNNIKNIDLTAFSFKLFSYVISDIVVAGDKLLVASTEGDVVEIFLQQKQEHSSNSFVNKLRANRINYIIQLSGTLQALCILERPDSDDKLVFCAGSQSTVYGFSLETHEIVDVWTIGDQISSMDCINFEDGGAVFALGTVSGKVYLRLDWEESPRWYDCKHQVNDLKFSSDTSCLVCAVQDAFVYVFFLNNTSYFQTAPKKIHFEGEFSNMFGFRG</sequence>
<accession>A0D987</accession>
<dbReference type="STRING" id="5888.A0D987"/>
<dbReference type="InParanoid" id="A0D987"/>
<dbReference type="InterPro" id="IPR015943">
    <property type="entry name" value="WD40/YVTN_repeat-like_dom_sf"/>
</dbReference>
<dbReference type="HOGENOM" id="CLU_848860_0_0_1"/>
<dbReference type="eggNOG" id="KOG2106">
    <property type="taxonomic scope" value="Eukaryota"/>
</dbReference>
<protein>
    <submittedName>
        <fullName evidence="3">Uncharacterized protein</fullName>
    </submittedName>
</protein>
<evidence type="ECO:0000256" key="2">
    <source>
        <dbReference type="ARBA" id="ARBA00022737"/>
    </source>
</evidence>
<dbReference type="PANTHER" id="PTHR13720">
    <property type="entry name" value="WD-40 REPEAT PROTEIN"/>
    <property type="match status" value="1"/>
</dbReference>
<dbReference type="AlphaFoldDB" id="A0D987"/>
<keyword evidence="4" id="KW-1185">Reference proteome</keyword>
<dbReference type="RefSeq" id="XP_001447001.1">
    <property type="nucleotide sequence ID" value="XM_001446964.1"/>
</dbReference>
<reference evidence="3 4" key="1">
    <citation type="journal article" date="2006" name="Nature">
        <title>Global trends of whole-genome duplications revealed by the ciliate Paramecium tetraurelia.</title>
        <authorList>
            <consortium name="Genoscope"/>
            <person name="Aury J.-M."/>
            <person name="Jaillon O."/>
            <person name="Duret L."/>
            <person name="Noel B."/>
            <person name="Jubin C."/>
            <person name="Porcel B.M."/>
            <person name="Segurens B."/>
            <person name="Daubin V."/>
            <person name="Anthouard V."/>
            <person name="Aiach N."/>
            <person name="Arnaiz O."/>
            <person name="Billaut A."/>
            <person name="Beisson J."/>
            <person name="Blanc I."/>
            <person name="Bouhouche K."/>
            <person name="Camara F."/>
            <person name="Duharcourt S."/>
            <person name="Guigo R."/>
            <person name="Gogendeau D."/>
            <person name="Katinka M."/>
            <person name="Keller A.-M."/>
            <person name="Kissmehl R."/>
            <person name="Klotz C."/>
            <person name="Koll F."/>
            <person name="Le Moue A."/>
            <person name="Lepere C."/>
            <person name="Malinsky S."/>
            <person name="Nowacki M."/>
            <person name="Nowak J.K."/>
            <person name="Plattner H."/>
            <person name="Poulain J."/>
            <person name="Ruiz F."/>
            <person name="Serrano V."/>
            <person name="Zagulski M."/>
            <person name="Dessen P."/>
            <person name="Betermier M."/>
            <person name="Weissenbach J."/>
            <person name="Scarpelli C."/>
            <person name="Schachter V."/>
            <person name="Sperling L."/>
            <person name="Meyer E."/>
            <person name="Cohen J."/>
            <person name="Wincker P."/>
        </authorList>
    </citation>
    <scope>NUCLEOTIDE SEQUENCE [LARGE SCALE GENOMIC DNA]</scope>
    <source>
        <strain evidence="3 4">Stock d4-2</strain>
    </source>
</reference>
<gene>
    <name evidence="3" type="ORF">GSPATT00039345001</name>
</gene>